<comment type="similarity">
    <text evidence="3">Belongs to the sirtuin family. Class III subfamily.</text>
</comment>
<dbReference type="RefSeq" id="WP_064437965.1">
    <property type="nucleotide sequence ID" value="NZ_CP011485.1"/>
</dbReference>
<keyword evidence="3" id="KW-0963">Cytoplasm</keyword>
<feature type="binding site" evidence="3">
    <location>
        <position position="53"/>
    </location>
    <ligand>
        <name>substrate</name>
    </ligand>
</feature>
<sequence>MKNLVILSGAGISAESGIKTFRDADGLWEGHDIMEVASPYGWKKNPQKVLDFYNQRRRQLFEVYPNKAHKALAELEKHYQVNIITQNVDDLHERAGSSRILHLHGELLSVRSQKDPTLVYRWEKDLNLGDLAKDKSQLRPDIVWFGEAVPLLKEAISLVKQAHLLIIIGTSLQVYPAASLYTHAPKDALIYYIDPKAKNAHLPQNVQCISDSAVHAMQDLMPKLIEMASQEMLK</sequence>
<evidence type="ECO:0000256" key="2">
    <source>
        <dbReference type="ARBA" id="ARBA00023027"/>
    </source>
</evidence>
<dbReference type="Pfam" id="PF02146">
    <property type="entry name" value="SIR2"/>
    <property type="match status" value="1"/>
</dbReference>
<dbReference type="PANTHER" id="PTHR11085:SF4">
    <property type="entry name" value="NAD-DEPENDENT PROTEIN DEACYLASE"/>
    <property type="match status" value="1"/>
</dbReference>
<feature type="binding site" evidence="3">
    <location>
        <begin position="9"/>
        <end position="28"/>
    </location>
    <ligand>
        <name>NAD(+)</name>
        <dbReference type="ChEBI" id="CHEBI:57540"/>
    </ligand>
</feature>
<feature type="binding site" evidence="3">
    <location>
        <position position="209"/>
    </location>
    <ligand>
        <name>NAD(+)</name>
        <dbReference type="ChEBI" id="CHEBI:57540"/>
    </ligand>
</feature>
<comment type="caution">
    <text evidence="3 4">Lacks conserved residue(s) required for the propagation of feature annotation.</text>
</comment>
<dbReference type="InterPro" id="IPR029035">
    <property type="entry name" value="DHS-like_NAD/FAD-binding_dom"/>
</dbReference>
<dbReference type="InterPro" id="IPR003000">
    <property type="entry name" value="Sirtuin"/>
</dbReference>
<evidence type="ECO:0000256" key="4">
    <source>
        <dbReference type="PROSITE-ProRule" id="PRU00236"/>
    </source>
</evidence>
<dbReference type="Proteomes" id="UP000078049">
    <property type="component" value="Chromosome"/>
</dbReference>
<evidence type="ECO:0000259" key="5">
    <source>
        <dbReference type="PROSITE" id="PS50305"/>
    </source>
</evidence>
<comment type="subcellular location">
    <subcellularLocation>
        <location evidence="3">Cytoplasm</location>
    </subcellularLocation>
</comment>
<dbReference type="AlphaFoldDB" id="A0A1A9HBW9"/>
<feature type="binding site" evidence="3">
    <location>
        <begin position="169"/>
        <end position="171"/>
    </location>
    <ligand>
        <name>NAD(+)</name>
        <dbReference type="ChEBI" id="CHEBI:57540"/>
    </ligand>
</feature>
<dbReference type="GO" id="GO:0017136">
    <property type="term" value="F:histone deacetylase activity, NAD-dependent"/>
    <property type="evidence" value="ECO:0007669"/>
    <property type="project" value="TreeGrafter"/>
</dbReference>
<dbReference type="InterPro" id="IPR026590">
    <property type="entry name" value="Ssirtuin_cat_dom"/>
</dbReference>
<feature type="binding site" evidence="3">
    <location>
        <position position="56"/>
    </location>
    <ligand>
        <name>substrate</name>
    </ligand>
</feature>
<feature type="active site" description="Proton acceptor" evidence="3">
    <location>
        <position position="104"/>
    </location>
</feature>
<dbReference type="PATRIC" id="fig|210.2440.peg.1165"/>
<dbReference type="Gene3D" id="3.40.50.1220">
    <property type="entry name" value="TPP-binding domain"/>
    <property type="match status" value="1"/>
</dbReference>
<comment type="catalytic activity">
    <reaction evidence="3">
        <text>N(6)-succinyl-L-lysyl-[protein] + NAD(+) + H2O = 2''-O-succinyl-ADP-D-ribose + nicotinamide + L-lysyl-[protein]</text>
        <dbReference type="Rhea" id="RHEA:47668"/>
        <dbReference type="Rhea" id="RHEA-COMP:9752"/>
        <dbReference type="Rhea" id="RHEA-COMP:11877"/>
        <dbReference type="ChEBI" id="CHEBI:15377"/>
        <dbReference type="ChEBI" id="CHEBI:17154"/>
        <dbReference type="ChEBI" id="CHEBI:29969"/>
        <dbReference type="ChEBI" id="CHEBI:57540"/>
        <dbReference type="ChEBI" id="CHEBI:87830"/>
        <dbReference type="ChEBI" id="CHEBI:87832"/>
    </reaction>
</comment>
<comment type="function">
    <text evidence="3">NAD-dependent lysine deacetylase and desuccinylase that specifically removes acetyl and succinyl groups on target proteins. Modulates the activities of several proteins which are inactive in their acylated form.</text>
</comment>
<dbReference type="PROSITE" id="PS50305">
    <property type="entry name" value="SIRTUIN"/>
    <property type="match status" value="1"/>
</dbReference>
<keyword evidence="1" id="KW-0808">Transferase</keyword>
<protein>
    <recommendedName>
        <fullName evidence="3">NAD-dependent protein deacylase</fullName>
        <ecNumber evidence="3">2.3.1.286</ecNumber>
    </recommendedName>
    <alternativeName>
        <fullName evidence="3">Regulatory protein SIR2 homolog</fullName>
    </alternativeName>
</protein>
<dbReference type="GO" id="GO:0070403">
    <property type="term" value="F:NAD+ binding"/>
    <property type="evidence" value="ECO:0007669"/>
    <property type="project" value="UniProtKB-UniRule"/>
</dbReference>
<reference evidence="6 7" key="1">
    <citation type="submission" date="2014-04" db="EMBL/GenBank/DDBJ databases">
        <title>Detecting global and local adaptation in a worldwide sample of Helicobacter pylori genomes.</title>
        <authorList>
            <person name="Montano V."/>
            <person name="Didelot X."/>
            <person name="Foll M."/>
            <person name="Linz B."/>
            <person name="Reinhardt R."/>
            <person name="Suerbaum S."/>
            <person name="Moodley Y."/>
            <person name="Jensen J.D."/>
        </authorList>
    </citation>
    <scope>NUCLEOTIDE SEQUENCE [LARGE SCALE GENOMIC DNA]</scope>
    <source>
        <strain evidence="7">ausabrJ05</strain>
    </source>
</reference>
<dbReference type="GO" id="GO:0036054">
    <property type="term" value="F:protein-malonyllysine demalonylase activity"/>
    <property type="evidence" value="ECO:0007669"/>
    <property type="project" value="InterPro"/>
</dbReference>
<dbReference type="HAMAP" id="MF_01121">
    <property type="entry name" value="Sirtuin_ClassIII"/>
    <property type="match status" value="1"/>
</dbReference>
<proteinExistence type="inferred from homology"/>
<accession>A0A1A9HBW9</accession>
<dbReference type="Gene3D" id="3.30.1600.10">
    <property type="entry name" value="SIR2/SIRT2 'Small Domain"/>
    <property type="match status" value="1"/>
</dbReference>
<dbReference type="InterPro" id="IPR026591">
    <property type="entry name" value="Sirtuin_cat_small_dom_sf"/>
</dbReference>
<dbReference type="GO" id="GO:0036055">
    <property type="term" value="F:protein-succinyllysine desuccinylase activity"/>
    <property type="evidence" value="ECO:0007669"/>
    <property type="project" value="UniProtKB-UniRule"/>
</dbReference>
<keyword evidence="2 3" id="KW-0520">NAD</keyword>
<dbReference type="CDD" id="cd01412">
    <property type="entry name" value="SIRT5_Af1_CobB"/>
    <property type="match status" value="1"/>
</dbReference>
<dbReference type="GO" id="GO:0005737">
    <property type="term" value="C:cytoplasm"/>
    <property type="evidence" value="ECO:0007669"/>
    <property type="project" value="UniProtKB-SubCell"/>
</dbReference>
<organism evidence="6 7">
    <name type="scientific">Helicobacter pylori</name>
    <name type="common">Campylobacter pylori</name>
    <dbReference type="NCBI Taxonomy" id="210"/>
    <lineage>
        <taxon>Bacteria</taxon>
        <taxon>Pseudomonadati</taxon>
        <taxon>Campylobacterota</taxon>
        <taxon>Epsilonproteobacteria</taxon>
        <taxon>Campylobacterales</taxon>
        <taxon>Helicobacteraceae</taxon>
        <taxon>Helicobacter</taxon>
    </lineage>
</organism>
<dbReference type="EMBL" id="CP011485">
    <property type="protein sequence ID" value="ANH47292.1"/>
    <property type="molecule type" value="Genomic_DNA"/>
</dbReference>
<comment type="domain">
    <text evidence="3">2 residues (Tyr-53 and Arg-56) present in a large hydrophobic pocket are probably involved in substrate specificity. They are important for desuccinylation activity, but dispensable for deacetylation activity.</text>
</comment>
<gene>
    <name evidence="3" type="primary">cobB</name>
    <name evidence="6" type="ORF">AA973_05705</name>
</gene>
<dbReference type="InterPro" id="IPR050134">
    <property type="entry name" value="NAD-dep_sirtuin_deacylases"/>
</dbReference>
<dbReference type="SUPFAM" id="SSF52467">
    <property type="entry name" value="DHS-like NAD/FAD-binding domain"/>
    <property type="match status" value="1"/>
</dbReference>
<feature type="binding site" evidence="3">
    <location>
        <begin position="86"/>
        <end position="89"/>
    </location>
    <ligand>
        <name>NAD(+)</name>
        <dbReference type="ChEBI" id="CHEBI:57540"/>
    </ligand>
</feature>
<comment type="catalytic activity">
    <reaction evidence="3">
        <text>N(6)-acetyl-L-lysyl-[protein] + NAD(+) + H2O = 2''-O-acetyl-ADP-D-ribose + nicotinamide + L-lysyl-[protein]</text>
        <dbReference type="Rhea" id="RHEA:43636"/>
        <dbReference type="Rhea" id="RHEA-COMP:9752"/>
        <dbReference type="Rhea" id="RHEA-COMP:10731"/>
        <dbReference type="ChEBI" id="CHEBI:15377"/>
        <dbReference type="ChEBI" id="CHEBI:17154"/>
        <dbReference type="ChEBI" id="CHEBI:29969"/>
        <dbReference type="ChEBI" id="CHEBI:57540"/>
        <dbReference type="ChEBI" id="CHEBI:61930"/>
        <dbReference type="ChEBI" id="CHEBI:83767"/>
        <dbReference type="EC" id="2.3.1.286"/>
    </reaction>
</comment>
<evidence type="ECO:0000313" key="6">
    <source>
        <dbReference type="EMBL" id="ANH47292.1"/>
    </source>
</evidence>
<evidence type="ECO:0000256" key="1">
    <source>
        <dbReference type="ARBA" id="ARBA00022679"/>
    </source>
</evidence>
<feature type="domain" description="Deacetylase sirtuin-type" evidence="5">
    <location>
        <begin position="1"/>
        <end position="234"/>
    </location>
</feature>
<dbReference type="EC" id="2.3.1.286" evidence="3"/>
<name>A0A1A9HBW9_HELPX</name>
<evidence type="ECO:0000256" key="3">
    <source>
        <dbReference type="HAMAP-Rule" id="MF_01121"/>
    </source>
</evidence>
<dbReference type="InterPro" id="IPR027546">
    <property type="entry name" value="Sirtuin_class_III"/>
</dbReference>
<evidence type="ECO:0000313" key="7">
    <source>
        <dbReference type="Proteomes" id="UP000078049"/>
    </source>
</evidence>
<dbReference type="PANTHER" id="PTHR11085">
    <property type="entry name" value="NAD-DEPENDENT PROTEIN DEACYLASE SIRTUIN-5, MITOCHONDRIAL-RELATED"/>
    <property type="match status" value="1"/>
</dbReference>